<dbReference type="RefSeq" id="WP_062660555.1">
    <property type="nucleotide sequence ID" value="NZ_FIZX01000001.1"/>
</dbReference>
<dbReference type="Proteomes" id="UP000071641">
    <property type="component" value="Unassembled WGS sequence"/>
</dbReference>
<evidence type="ECO:0000313" key="1">
    <source>
        <dbReference type="EMBL" id="CZF77193.1"/>
    </source>
</evidence>
<dbReference type="EMBL" id="FIZX01000001">
    <property type="protein sequence ID" value="CZF77193.1"/>
    <property type="molecule type" value="Genomic_DNA"/>
</dbReference>
<evidence type="ECO:0000313" key="2">
    <source>
        <dbReference type="Proteomes" id="UP000071641"/>
    </source>
</evidence>
<proteinExistence type="predicted"/>
<name>A0A128ERK5_9GAMM</name>
<organism evidence="1 2">
    <name type="scientific">Grimontia celer</name>
    <dbReference type="NCBI Taxonomy" id="1796497"/>
    <lineage>
        <taxon>Bacteria</taxon>
        <taxon>Pseudomonadati</taxon>
        <taxon>Pseudomonadota</taxon>
        <taxon>Gammaproteobacteria</taxon>
        <taxon>Vibrionales</taxon>
        <taxon>Vibrionaceae</taxon>
        <taxon>Grimontia</taxon>
    </lineage>
</organism>
<dbReference type="AlphaFoldDB" id="A0A128ERK5"/>
<reference evidence="2" key="1">
    <citation type="submission" date="2016-02" db="EMBL/GenBank/DDBJ databases">
        <authorList>
            <person name="Rodrigo-Torres Lidia"/>
            <person name="Arahal R.David."/>
        </authorList>
    </citation>
    <scope>NUCLEOTIDE SEQUENCE [LARGE SCALE GENOMIC DNA]</scope>
    <source>
        <strain evidence="2">CECT 9029</strain>
    </source>
</reference>
<keyword evidence="2" id="KW-1185">Reference proteome</keyword>
<gene>
    <name evidence="1" type="ORF">GCE9029_00062</name>
</gene>
<protein>
    <submittedName>
        <fullName evidence="1">Uncharacterized protein</fullName>
    </submittedName>
</protein>
<accession>A0A128ERK5</accession>
<sequence>MQRSALLTQERRSAPVHSIIFVLAVLTTSSVSSQDISNSHQRGTNPKYRLEIADTERTSLTKTFTYLERSEQSHQVRMLAIQDAFEQLNKAQMDTLLKPSKFTRCLDGELKQMPPKH</sequence>